<feature type="active site" description="Cysteine sulfenic acid (-SOH) intermediate; for peroxidase activity" evidence="7">
    <location>
        <position position="46"/>
    </location>
</feature>
<dbReference type="GO" id="GO:0005829">
    <property type="term" value="C:cytosol"/>
    <property type="evidence" value="ECO:0007669"/>
    <property type="project" value="TreeGrafter"/>
</dbReference>
<dbReference type="FunFam" id="3.40.30.10:FF:000011">
    <property type="entry name" value="Peroxiredoxin PRX1"/>
    <property type="match status" value="1"/>
</dbReference>
<protein>
    <submittedName>
        <fullName evidence="9">Thioredoxin-like protein</fullName>
    </submittedName>
</protein>
<dbReference type="InterPro" id="IPR036249">
    <property type="entry name" value="Thioredoxin-like_sf"/>
</dbReference>
<keyword evidence="3 6" id="KW-0560">Oxidoreductase</keyword>
<keyword evidence="10" id="KW-1185">Reference proteome</keyword>
<evidence type="ECO:0000256" key="5">
    <source>
        <dbReference type="ARBA" id="ARBA00025719"/>
    </source>
</evidence>
<name>A0A316U9Y2_9BASI</name>
<dbReference type="PANTHER" id="PTHR43503">
    <property type="entry name" value="MCG48959-RELATED"/>
    <property type="match status" value="1"/>
</dbReference>
<proteinExistence type="inferred from homology"/>
<feature type="domain" description="Thioredoxin" evidence="8">
    <location>
        <begin position="4"/>
        <end position="167"/>
    </location>
</feature>
<keyword evidence="2 6" id="KW-0049">Antioxidant</keyword>
<dbReference type="GeneID" id="37014057"/>
<dbReference type="PANTHER" id="PTHR43503:SF4">
    <property type="entry name" value="PEROXIREDOXIN-6"/>
    <property type="match status" value="1"/>
</dbReference>
<evidence type="ECO:0000256" key="2">
    <source>
        <dbReference type="ARBA" id="ARBA00022862"/>
    </source>
</evidence>
<dbReference type="GO" id="GO:0005739">
    <property type="term" value="C:mitochondrion"/>
    <property type="evidence" value="ECO:0007669"/>
    <property type="project" value="TreeGrafter"/>
</dbReference>
<organism evidence="9 10">
    <name type="scientific">Pseudomicrostroma glucosiphilum</name>
    <dbReference type="NCBI Taxonomy" id="1684307"/>
    <lineage>
        <taxon>Eukaryota</taxon>
        <taxon>Fungi</taxon>
        <taxon>Dikarya</taxon>
        <taxon>Basidiomycota</taxon>
        <taxon>Ustilaginomycotina</taxon>
        <taxon>Exobasidiomycetes</taxon>
        <taxon>Microstromatales</taxon>
        <taxon>Microstromatales incertae sedis</taxon>
        <taxon>Pseudomicrostroma</taxon>
    </lineage>
</organism>
<evidence type="ECO:0000313" key="10">
    <source>
        <dbReference type="Proteomes" id="UP000245942"/>
    </source>
</evidence>
<dbReference type="Pfam" id="PF10417">
    <property type="entry name" value="1-cysPrx_C"/>
    <property type="match status" value="1"/>
</dbReference>
<dbReference type="SUPFAM" id="SSF52833">
    <property type="entry name" value="Thioredoxin-like"/>
    <property type="match status" value="1"/>
</dbReference>
<comment type="similarity">
    <text evidence="5">Belongs to the peroxiredoxin family. Prx6 subfamily.</text>
</comment>
<comment type="function">
    <text evidence="6">Thiol-specific peroxidase that catalyzes the reduction of hydrogen peroxide and organic hydroperoxides to water and alcohols, respectively.</text>
</comment>
<evidence type="ECO:0000256" key="3">
    <source>
        <dbReference type="ARBA" id="ARBA00023002"/>
    </source>
</evidence>
<reference evidence="9 10" key="1">
    <citation type="journal article" date="2018" name="Mol. Biol. Evol.">
        <title>Broad Genomic Sampling Reveals a Smut Pathogenic Ancestry of the Fungal Clade Ustilaginomycotina.</title>
        <authorList>
            <person name="Kijpornyongpan T."/>
            <person name="Mondo S.J."/>
            <person name="Barry K."/>
            <person name="Sandor L."/>
            <person name="Lee J."/>
            <person name="Lipzen A."/>
            <person name="Pangilinan J."/>
            <person name="LaButti K."/>
            <person name="Hainaut M."/>
            <person name="Henrissat B."/>
            <person name="Grigoriev I.V."/>
            <person name="Spatafora J.W."/>
            <person name="Aime M.C."/>
        </authorList>
    </citation>
    <scope>NUCLEOTIDE SEQUENCE [LARGE SCALE GENOMIC DNA]</scope>
    <source>
        <strain evidence="9 10">MCA 4718</strain>
    </source>
</reference>
<dbReference type="OrthoDB" id="2996783at2759"/>
<dbReference type="InterPro" id="IPR045020">
    <property type="entry name" value="PRX_1cys"/>
</dbReference>
<dbReference type="Gene3D" id="3.30.1020.10">
    <property type="entry name" value="Antioxidant, Horf6, Chain A, domain2"/>
    <property type="match status" value="1"/>
</dbReference>
<dbReference type="STRING" id="1684307.A0A316U9Y2"/>
<dbReference type="Pfam" id="PF00578">
    <property type="entry name" value="AhpC-TSA"/>
    <property type="match status" value="1"/>
</dbReference>
<dbReference type="Gene3D" id="3.40.30.10">
    <property type="entry name" value="Glutaredoxin"/>
    <property type="match status" value="1"/>
</dbReference>
<dbReference type="AlphaFoldDB" id="A0A316U9Y2"/>
<dbReference type="GO" id="GO:0045454">
    <property type="term" value="P:cell redox homeostasis"/>
    <property type="evidence" value="ECO:0007669"/>
    <property type="project" value="TreeGrafter"/>
</dbReference>
<evidence type="ECO:0000256" key="4">
    <source>
        <dbReference type="ARBA" id="ARBA00023284"/>
    </source>
</evidence>
<dbReference type="Proteomes" id="UP000245942">
    <property type="component" value="Unassembled WGS sequence"/>
</dbReference>
<dbReference type="GO" id="GO:0051920">
    <property type="term" value="F:peroxiredoxin activity"/>
    <property type="evidence" value="ECO:0007669"/>
    <property type="project" value="InterPro"/>
</dbReference>
<dbReference type="InterPro" id="IPR013766">
    <property type="entry name" value="Thioredoxin_domain"/>
</dbReference>
<dbReference type="InterPro" id="IPR019479">
    <property type="entry name" value="Peroxiredoxin_C"/>
</dbReference>
<dbReference type="PROSITE" id="PS51352">
    <property type="entry name" value="THIOREDOXIN_2"/>
    <property type="match status" value="1"/>
</dbReference>
<dbReference type="InterPro" id="IPR024706">
    <property type="entry name" value="Peroxiredoxin_AhpC-typ"/>
</dbReference>
<gene>
    <name evidence="9" type="ORF">BCV69DRAFT_282343</name>
</gene>
<dbReference type="CDD" id="cd03016">
    <property type="entry name" value="PRX_1cys"/>
    <property type="match status" value="1"/>
</dbReference>
<evidence type="ECO:0000256" key="7">
    <source>
        <dbReference type="PIRSR" id="PIRSR000239-1"/>
    </source>
</evidence>
<evidence type="ECO:0000313" key="9">
    <source>
        <dbReference type="EMBL" id="PWN21624.1"/>
    </source>
</evidence>
<dbReference type="InterPro" id="IPR000866">
    <property type="entry name" value="AhpC/TSA"/>
</dbReference>
<accession>A0A316U9Y2</accession>
<sequence>MPTLRLGSVAPNFQAETTHGTIDFHQWLGGQWAILFSHPDDFTPVCTTELGEVARLKPEFDKRGVKVIGLSANDIASHDRWIKDINELSGSQVQFPIIGDKDRKVATEYDMLDALDATNVDAKGMPFTVRTVFVIDPKGIIRLMLSYPASTGRHFQEILRVIDSLQMGDKHRITTPVNWQKGDKVIIHPSVQGDDVKRLFPDAEIVKPYLRFTKAPAEA</sequence>
<dbReference type="FunFam" id="3.30.1020.10:FF:000001">
    <property type="entry name" value="1-Cys peroxiredoxin"/>
    <property type="match status" value="1"/>
</dbReference>
<keyword evidence="1 6" id="KW-0575">Peroxidase</keyword>
<dbReference type="PIRSF" id="PIRSF000239">
    <property type="entry name" value="AHPC"/>
    <property type="match status" value="1"/>
</dbReference>
<evidence type="ECO:0000256" key="6">
    <source>
        <dbReference type="PIRNR" id="PIRNR000239"/>
    </source>
</evidence>
<evidence type="ECO:0000259" key="8">
    <source>
        <dbReference type="PROSITE" id="PS51352"/>
    </source>
</evidence>
<dbReference type="EMBL" id="KZ819325">
    <property type="protein sequence ID" value="PWN21624.1"/>
    <property type="molecule type" value="Genomic_DNA"/>
</dbReference>
<keyword evidence="4 6" id="KW-0676">Redox-active center</keyword>
<evidence type="ECO:0000256" key="1">
    <source>
        <dbReference type="ARBA" id="ARBA00022559"/>
    </source>
</evidence>
<dbReference type="RefSeq" id="XP_025348784.1">
    <property type="nucleotide sequence ID" value="XM_025492323.1"/>
</dbReference>